<feature type="compositionally biased region" description="Polar residues" evidence="8">
    <location>
        <begin position="398"/>
        <end position="416"/>
    </location>
</feature>
<dbReference type="InterPro" id="IPR018487">
    <property type="entry name" value="Hemopexin-like_repeat"/>
</dbReference>
<feature type="domain" description="SMB" evidence="10">
    <location>
        <begin position="21"/>
        <end position="60"/>
    </location>
</feature>
<dbReference type="PROSITE" id="PS00024">
    <property type="entry name" value="HEMOPEXIN"/>
    <property type="match status" value="1"/>
</dbReference>
<reference evidence="11 12" key="1">
    <citation type="submission" date="2020-02" db="EMBL/GenBank/DDBJ databases">
        <title>Esox lucius (northern pike) genome, fEsoLuc1, primary haplotype.</title>
        <authorList>
            <person name="Myers G."/>
            <person name="Karagic N."/>
            <person name="Meyer A."/>
            <person name="Pippel M."/>
            <person name="Reichard M."/>
            <person name="Winkler S."/>
            <person name="Tracey A."/>
            <person name="Sims Y."/>
            <person name="Howe K."/>
            <person name="Rhie A."/>
            <person name="Formenti G."/>
            <person name="Durbin R."/>
            <person name="Fedrigo O."/>
            <person name="Jarvis E.D."/>
        </authorList>
    </citation>
    <scope>NUCLEOTIDE SEQUENCE [LARGE SCALE GENOMIC DNA]</scope>
</reference>
<feature type="compositionally biased region" description="Low complexity" evidence="8">
    <location>
        <begin position="204"/>
        <end position="234"/>
    </location>
</feature>
<evidence type="ECO:0000256" key="6">
    <source>
        <dbReference type="ARBA" id="ARBA00023180"/>
    </source>
</evidence>
<keyword evidence="2" id="KW-0964">Secreted</keyword>
<feature type="compositionally biased region" description="Pro residues" evidence="8">
    <location>
        <begin position="298"/>
        <end position="309"/>
    </location>
</feature>
<evidence type="ECO:0000256" key="2">
    <source>
        <dbReference type="ARBA" id="ARBA00022525"/>
    </source>
</evidence>
<organism evidence="11 12">
    <name type="scientific">Esox lucius</name>
    <name type="common">Northern pike</name>
    <dbReference type="NCBI Taxonomy" id="8010"/>
    <lineage>
        <taxon>Eukaryota</taxon>
        <taxon>Metazoa</taxon>
        <taxon>Chordata</taxon>
        <taxon>Craniata</taxon>
        <taxon>Vertebrata</taxon>
        <taxon>Euteleostomi</taxon>
        <taxon>Actinopterygii</taxon>
        <taxon>Neopterygii</taxon>
        <taxon>Teleostei</taxon>
        <taxon>Protacanthopterygii</taxon>
        <taxon>Esociformes</taxon>
        <taxon>Esocidae</taxon>
        <taxon>Esox</taxon>
    </lineage>
</organism>
<reference evidence="11" key="2">
    <citation type="submission" date="2025-08" db="UniProtKB">
        <authorList>
            <consortium name="Ensembl"/>
        </authorList>
    </citation>
    <scope>IDENTIFICATION</scope>
</reference>
<dbReference type="PRINTS" id="PR00022">
    <property type="entry name" value="SOMATOMEDINB"/>
</dbReference>
<evidence type="ECO:0000256" key="9">
    <source>
        <dbReference type="SAM" id="SignalP"/>
    </source>
</evidence>
<dbReference type="PROSITE" id="PS51642">
    <property type="entry name" value="HEMOPEXIN_2"/>
    <property type="match status" value="1"/>
</dbReference>
<feature type="chain" id="PRO_5044278686" description="SMB domain-containing protein" evidence="9">
    <location>
        <begin position="22"/>
        <end position="779"/>
    </location>
</feature>
<feature type="signal peptide" evidence="9">
    <location>
        <begin position="1"/>
        <end position="21"/>
    </location>
</feature>
<reference evidence="11" key="3">
    <citation type="submission" date="2025-09" db="UniProtKB">
        <authorList>
            <consortium name="Ensembl"/>
        </authorList>
    </citation>
    <scope>IDENTIFICATION</scope>
</reference>
<dbReference type="SUPFAM" id="SSF50923">
    <property type="entry name" value="Hemopexin-like domain"/>
    <property type="match status" value="1"/>
</dbReference>
<dbReference type="InterPro" id="IPR001212">
    <property type="entry name" value="Somatomedin_B_dom"/>
</dbReference>
<keyword evidence="3 9" id="KW-0732">Signal</keyword>
<proteinExistence type="predicted"/>
<keyword evidence="5" id="KW-1015">Disulfide bond</keyword>
<feature type="compositionally biased region" description="Basic and acidic residues" evidence="8">
    <location>
        <begin position="484"/>
        <end position="493"/>
    </location>
</feature>
<dbReference type="Gene3D" id="2.110.10.10">
    <property type="entry name" value="Hemopexin-like domain"/>
    <property type="match status" value="1"/>
</dbReference>
<feature type="repeat" description="Hemopexin" evidence="7">
    <location>
        <begin position="590"/>
        <end position="637"/>
    </location>
</feature>
<dbReference type="PROSITE" id="PS00524">
    <property type="entry name" value="SMB_1"/>
    <property type="match status" value="1"/>
</dbReference>
<evidence type="ECO:0000256" key="1">
    <source>
        <dbReference type="ARBA" id="ARBA00004613"/>
    </source>
</evidence>
<sequence>MTPLVFSALFLLASALQISLAQTSCTGRCGGEYYRGYECQCDYDCLTHNECCKDYESQCTTSGSCKGRCGESFKRGRECDCDPECSRYNKCCPDHSSQCGTDVMTSTTTRPASKPKPKTSSCNNVINNNPKEPQPPKIQPTEKPEMTTDPPEELSQVPDLTDEMLIPSINPELQDVDVRSQIWPDLLVPSPATGSEDPEASFNSESTSGSELSLTESVPSDLSDPSLDTTTPPTELDRDNAAFPQKSDQEATPGPEGTPSAETKAQTDSSNPEGELDSSTSPSASNATLSGSSSEPTPTSPAVPQPSPRYSPSSEAQSGTPGEDLPELLPEGQRELDPEGQEAASDKTLPEGSKPTATNPDNAQAIDAASPSAPTTASTGPTQVTPSVPEESEVTAASEDSTTVSIKPDQTPSATGASPSSDSPEEDAPTTTLSVPRDPSVSSSVPENGPMPSGGDTRQDNSVPQTGDLTTRPTTDRTPTYPVEQEKEGDKTTAENATTKLLPSKSTEKPKPTKPSTFPDINQALGTVNPRDYQSDEHNNTNICSGHPVGAVTTLKNGTVVAFRGHYFWMLDSNRVPGPARGITDVWGVPSPVDTVFTRCNCQGKTYFFKGAKYWRFENGMIDSGYPKLIRVGFDGLQGQITAALSVPVYRKRRESVYFFKRGGLVQKYSYQSVTSPTCGRKIQYSVYSVQNRVARQAVSLLGPVINMRLTWRGFPSTVTSAVSIPAPMKPEGYNYYLFSRSKYYNVNMVDEQPVIATPPPSTAPQNSAKHFFNCPKEV</sequence>
<feature type="region of interest" description="Disordered" evidence="8">
    <location>
        <begin position="98"/>
        <end position="155"/>
    </location>
</feature>
<protein>
    <recommendedName>
        <fullName evidence="10">SMB domain-containing protein</fullName>
    </recommendedName>
</protein>
<feature type="compositionally biased region" description="Low complexity" evidence="8">
    <location>
        <begin position="434"/>
        <end position="446"/>
    </location>
</feature>
<evidence type="ECO:0000313" key="11">
    <source>
        <dbReference type="Ensembl" id="ENSELUP00000081720.1"/>
    </source>
</evidence>
<dbReference type="Pfam" id="PF01033">
    <property type="entry name" value="Somatomedin_B"/>
    <property type="match status" value="2"/>
</dbReference>
<dbReference type="InterPro" id="IPR036375">
    <property type="entry name" value="Hemopexin-like_dom_sf"/>
</dbReference>
<dbReference type="InterPro" id="IPR000585">
    <property type="entry name" value="Hemopexin-like_dom"/>
</dbReference>
<evidence type="ECO:0000256" key="4">
    <source>
        <dbReference type="ARBA" id="ARBA00022737"/>
    </source>
</evidence>
<dbReference type="InterPro" id="IPR036024">
    <property type="entry name" value="Somatomedin_B-like_dom_sf"/>
</dbReference>
<name>A0AAY5K0R5_ESOLU</name>
<dbReference type="SUPFAM" id="SSF90188">
    <property type="entry name" value="Somatomedin B domain"/>
    <property type="match status" value="2"/>
</dbReference>
<feature type="compositionally biased region" description="Polar residues" evidence="8">
    <location>
        <begin position="98"/>
        <end position="111"/>
    </location>
</feature>
<dbReference type="SMART" id="SM00120">
    <property type="entry name" value="HX"/>
    <property type="match status" value="2"/>
</dbReference>
<dbReference type="InterPro" id="IPR020436">
    <property type="entry name" value="SMB_chordata"/>
</dbReference>
<dbReference type="RefSeq" id="XP_010870579.2">
    <property type="nucleotide sequence ID" value="XM_010872277.3"/>
</dbReference>
<dbReference type="AlphaFoldDB" id="A0AAY5K0R5"/>
<dbReference type="Proteomes" id="UP000265140">
    <property type="component" value="Chromosome 8"/>
</dbReference>
<feature type="region of interest" description="Disordered" evidence="8">
    <location>
        <begin position="186"/>
        <end position="539"/>
    </location>
</feature>
<keyword evidence="4" id="KW-0677">Repeat</keyword>
<feature type="compositionally biased region" description="Polar residues" evidence="8">
    <location>
        <begin position="260"/>
        <end position="280"/>
    </location>
</feature>
<dbReference type="CTD" id="553377"/>
<evidence type="ECO:0000256" key="3">
    <source>
        <dbReference type="ARBA" id="ARBA00022729"/>
    </source>
</evidence>
<dbReference type="CDD" id="cd00094">
    <property type="entry name" value="HX"/>
    <property type="match status" value="1"/>
</dbReference>
<dbReference type="PROSITE" id="PS50958">
    <property type="entry name" value="SMB_2"/>
    <property type="match status" value="2"/>
</dbReference>
<feature type="compositionally biased region" description="Low complexity" evidence="8">
    <location>
        <begin position="368"/>
        <end position="382"/>
    </location>
</feature>
<feature type="compositionally biased region" description="Polar residues" evidence="8">
    <location>
        <begin position="118"/>
        <end position="131"/>
    </location>
</feature>
<dbReference type="InterPro" id="IPR018486">
    <property type="entry name" value="Hemopexin_CS"/>
</dbReference>
<dbReference type="GO" id="GO:0030247">
    <property type="term" value="F:polysaccharide binding"/>
    <property type="evidence" value="ECO:0007669"/>
    <property type="project" value="InterPro"/>
</dbReference>
<dbReference type="GeneTree" id="ENSGT00530000063751"/>
<feature type="compositionally biased region" description="Low complexity" evidence="8">
    <location>
        <begin position="281"/>
        <end position="297"/>
    </location>
</feature>
<dbReference type="SMART" id="SM00201">
    <property type="entry name" value="SO"/>
    <property type="match status" value="2"/>
</dbReference>
<dbReference type="Gene3D" id="4.10.410.20">
    <property type="match status" value="2"/>
</dbReference>
<dbReference type="GO" id="GO:0006955">
    <property type="term" value="P:immune response"/>
    <property type="evidence" value="ECO:0007669"/>
    <property type="project" value="InterPro"/>
</dbReference>
<evidence type="ECO:0000259" key="10">
    <source>
        <dbReference type="PROSITE" id="PS50958"/>
    </source>
</evidence>
<comment type="subcellular location">
    <subcellularLocation>
        <location evidence="1">Secreted</location>
    </subcellularLocation>
</comment>
<feature type="domain" description="SMB" evidence="10">
    <location>
        <begin position="61"/>
        <end position="104"/>
    </location>
</feature>
<feature type="compositionally biased region" description="Low complexity" evidence="8">
    <location>
        <begin position="466"/>
        <end position="480"/>
    </location>
</feature>
<dbReference type="Ensembl" id="ENSELUT00000089302.1">
    <property type="protein sequence ID" value="ENSELUP00000081720.1"/>
    <property type="gene ID" value="ENSELUG00000003806.3"/>
</dbReference>
<dbReference type="PANTHER" id="PTHR22917:SF1">
    <property type="entry name" value="PROTEOGLYCAN 4"/>
    <property type="match status" value="1"/>
</dbReference>
<evidence type="ECO:0000256" key="7">
    <source>
        <dbReference type="PROSITE-ProRule" id="PRU01011"/>
    </source>
</evidence>
<evidence type="ECO:0000313" key="12">
    <source>
        <dbReference type="Proteomes" id="UP000265140"/>
    </source>
</evidence>
<feature type="compositionally biased region" description="Polar residues" evidence="8">
    <location>
        <begin position="310"/>
        <end position="320"/>
    </location>
</feature>
<keyword evidence="12" id="KW-1185">Reference proteome</keyword>
<evidence type="ECO:0000256" key="5">
    <source>
        <dbReference type="ARBA" id="ARBA00023157"/>
    </source>
</evidence>
<accession>A0AAY5K0R5</accession>
<dbReference type="Pfam" id="PF00045">
    <property type="entry name" value="Hemopexin"/>
    <property type="match status" value="2"/>
</dbReference>
<dbReference type="KEGG" id="els:105011856"/>
<dbReference type="InterPro" id="IPR051298">
    <property type="entry name" value="Heme_transport/Cell_adhesion"/>
</dbReference>
<keyword evidence="6" id="KW-0325">Glycoprotein</keyword>
<dbReference type="GeneID" id="105011856"/>
<dbReference type="GO" id="GO:0005044">
    <property type="term" value="F:scavenger receptor activity"/>
    <property type="evidence" value="ECO:0007669"/>
    <property type="project" value="InterPro"/>
</dbReference>
<evidence type="ECO:0000256" key="8">
    <source>
        <dbReference type="SAM" id="MobiDB-lite"/>
    </source>
</evidence>
<dbReference type="GO" id="GO:0005615">
    <property type="term" value="C:extracellular space"/>
    <property type="evidence" value="ECO:0007669"/>
    <property type="project" value="TreeGrafter"/>
</dbReference>
<dbReference type="PANTHER" id="PTHR22917">
    <property type="entry name" value="HEMOPEXIN DOMAIN-CONTAINING PROTEIN"/>
    <property type="match status" value="1"/>
</dbReference>